<keyword evidence="1" id="KW-0472">Membrane</keyword>
<proteinExistence type="predicted"/>
<feature type="transmembrane region" description="Helical" evidence="1">
    <location>
        <begin position="95"/>
        <end position="117"/>
    </location>
</feature>
<name>A0A8S5T138_9CAUD</name>
<evidence type="ECO:0000313" key="2">
    <source>
        <dbReference type="EMBL" id="DAF56663.1"/>
    </source>
</evidence>
<protein>
    <submittedName>
        <fullName evidence="2">Uncharacterized protein</fullName>
    </submittedName>
</protein>
<accession>A0A8S5T138</accession>
<evidence type="ECO:0000256" key="1">
    <source>
        <dbReference type="SAM" id="Phobius"/>
    </source>
</evidence>
<organism evidence="2">
    <name type="scientific">Myoviridae sp. ctWb16</name>
    <dbReference type="NCBI Taxonomy" id="2827690"/>
    <lineage>
        <taxon>Viruses</taxon>
        <taxon>Duplodnaviria</taxon>
        <taxon>Heunggongvirae</taxon>
        <taxon>Uroviricota</taxon>
        <taxon>Caudoviricetes</taxon>
    </lineage>
</organism>
<keyword evidence="1" id="KW-1133">Transmembrane helix</keyword>
<dbReference type="EMBL" id="BK032721">
    <property type="protein sequence ID" value="DAF56663.1"/>
    <property type="molecule type" value="Genomic_DNA"/>
</dbReference>
<sequence>MNKEHKKIVNILIKDLKNCDYDEQYLYNMLMKYKMSCVEKMVDVEENIRYYFNNYEIRYLKSIYQSKNNTVKFNEWVAKIFGFEYKKRINWQRNILSYLMSLLIMLCALIPTIIMIICNLPPVLLFIFLLLQVFLLYVTNEIITGDIFYNERV</sequence>
<keyword evidence="1" id="KW-0812">Transmembrane</keyword>
<reference evidence="2" key="1">
    <citation type="journal article" date="2021" name="Proc. Natl. Acad. Sci. U.S.A.">
        <title>A Catalog of Tens of Thousands of Viruses from Human Metagenomes Reveals Hidden Associations with Chronic Diseases.</title>
        <authorList>
            <person name="Tisza M.J."/>
            <person name="Buck C.B."/>
        </authorList>
    </citation>
    <scope>NUCLEOTIDE SEQUENCE</scope>
    <source>
        <strain evidence="2">CtWb16</strain>
    </source>
</reference>
<feature type="transmembrane region" description="Helical" evidence="1">
    <location>
        <begin position="123"/>
        <end position="143"/>
    </location>
</feature>